<protein>
    <recommendedName>
        <fullName evidence="6">Ubiquitin carboxyl-terminal hydrolase</fullName>
        <ecNumber evidence="6">3.4.19.12</ecNumber>
    </recommendedName>
</protein>
<dbReference type="InterPro" id="IPR018200">
    <property type="entry name" value="USP_CS"/>
</dbReference>
<dbReference type="InterPro" id="IPR050164">
    <property type="entry name" value="Peptidase_C19"/>
</dbReference>
<comment type="caution">
    <text evidence="9">The sequence shown here is derived from an EMBL/GenBank/DDBJ whole genome shotgun (WGS) entry which is preliminary data.</text>
</comment>
<dbReference type="GO" id="GO:0004843">
    <property type="term" value="F:cysteine-type deubiquitinase activity"/>
    <property type="evidence" value="ECO:0007669"/>
    <property type="project" value="UniProtKB-UniRule"/>
</dbReference>
<feature type="compositionally biased region" description="Pro residues" evidence="7">
    <location>
        <begin position="127"/>
        <end position="143"/>
    </location>
</feature>
<evidence type="ECO:0000256" key="2">
    <source>
        <dbReference type="ARBA" id="ARBA00022670"/>
    </source>
</evidence>
<keyword evidence="10" id="KW-1185">Reference proteome</keyword>
<dbReference type="InterPro" id="IPR001394">
    <property type="entry name" value="Peptidase_C19_UCH"/>
</dbReference>
<dbReference type="PROSITE" id="PS50235">
    <property type="entry name" value="USP_3"/>
    <property type="match status" value="1"/>
</dbReference>
<proteinExistence type="inferred from homology"/>
<comment type="catalytic activity">
    <reaction evidence="1 6">
        <text>Thiol-dependent hydrolysis of ester, thioester, amide, peptide and isopeptide bonds formed by the C-terminal Gly of ubiquitin (a 76-residue protein attached to proteins as an intracellular targeting signal).</text>
        <dbReference type="EC" id="3.4.19.12"/>
    </reaction>
</comment>
<feature type="region of interest" description="Disordered" evidence="7">
    <location>
        <begin position="105"/>
        <end position="152"/>
    </location>
</feature>
<feature type="region of interest" description="Disordered" evidence="7">
    <location>
        <begin position="32"/>
        <end position="75"/>
    </location>
</feature>
<keyword evidence="5 6" id="KW-0788">Thiol protease</keyword>
<dbReference type="eggNOG" id="KOG1871">
    <property type="taxonomic scope" value="Eukaryota"/>
</dbReference>
<dbReference type="SUPFAM" id="SSF54001">
    <property type="entry name" value="Cysteine proteinases"/>
    <property type="match status" value="1"/>
</dbReference>
<dbReference type="MEROPS" id="C19.004"/>
<feature type="compositionally biased region" description="Basic residues" evidence="7">
    <location>
        <begin position="224"/>
        <end position="236"/>
    </location>
</feature>
<evidence type="ECO:0000256" key="3">
    <source>
        <dbReference type="ARBA" id="ARBA00022786"/>
    </source>
</evidence>
<dbReference type="PANTHER" id="PTHR24006:SF687">
    <property type="entry name" value="UBIQUITIN CARBOXYL-TERMINAL HYDROLASE 10"/>
    <property type="match status" value="1"/>
</dbReference>
<keyword evidence="4 6" id="KW-0378">Hydrolase</keyword>
<evidence type="ECO:0000256" key="4">
    <source>
        <dbReference type="ARBA" id="ARBA00022801"/>
    </source>
</evidence>
<dbReference type="GO" id="GO:0005829">
    <property type="term" value="C:cytosol"/>
    <property type="evidence" value="ECO:0007669"/>
    <property type="project" value="TreeGrafter"/>
</dbReference>
<organism evidence="9 10">
    <name type="scientific">Serendipita indica (strain DSM 11827)</name>
    <name type="common">Root endophyte fungus</name>
    <name type="synonym">Piriformospora indica</name>
    <dbReference type="NCBI Taxonomy" id="1109443"/>
    <lineage>
        <taxon>Eukaryota</taxon>
        <taxon>Fungi</taxon>
        <taxon>Dikarya</taxon>
        <taxon>Basidiomycota</taxon>
        <taxon>Agaricomycotina</taxon>
        <taxon>Agaricomycetes</taxon>
        <taxon>Sebacinales</taxon>
        <taxon>Serendipitaceae</taxon>
        <taxon>Serendipita</taxon>
    </lineage>
</organism>
<name>G4TAE3_SERID</name>
<keyword evidence="2 6" id="KW-0645">Protease</keyword>
<evidence type="ECO:0000256" key="7">
    <source>
        <dbReference type="SAM" id="MobiDB-lite"/>
    </source>
</evidence>
<dbReference type="Proteomes" id="UP000007148">
    <property type="component" value="Unassembled WGS sequence"/>
</dbReference>
<keyword evidence="3 6" id="KW-0833">Ubl conjugation pathway</keyword>
<evidence type="ECO:0000256" key="1">
    <source>
        <dbReference type="ARBA" id="ARBA00000707"/>
    </source>
</evidence>
<feature type="compositionally biased region" description="Low complexity" evidence="7">
    <location>
        <begin position="42"/>
        <end position="53"/>
    </location>
</feature>
<gene>
    <name evidence="9" type="ORF">PIIN_02135</name>
</gene>
<feature type="region of interest" description="Disordered" evidence="7">
    <location>
        <begin position="487"/>
        <end position="507"/>
    </location>
</feature>
<feature type="compositionally biased region" description="Polar residues" evidence="7">
    <location>
        <begin position="497"/>
        <end position="507"/>
    </location>
</feature>
<accession>G4TAE3</accession>
<dbReference type="CDD" id="cd02257">
    <property type="entry name" value="Peptidase_C19"/>
    <property type="match status" value="1"/>
</dbReference>
<dbReference type="GO" id="GO:0016579">
    <property type="term" value="P:protein deubiquitination"/>
    <property type="evidence" value="ECO:0007669"/>
    <property type="project" value="InterPro"/>
</dbReference>
<dbReference type="PROSITE" id="PS00973">
    <property type="entry name" value="USP_2"/>
    <property type="match status" value="1"/>
</dbReference>
<dbReference type="OrthoDB" id="429671at2759"/>
<feature type="region of interest" description="Disordered" evidence="7">
    <location>
        <begin position="217"/>
        <end position="334"/>
    </location>
</feature>
<dbReference type="InterPro" id="IPR038765">
    <property type="entry name" value="Papain-like_cys_pep_sf"/>
</dbReference>
<dbReference type="EC" id="3.4.19.12" evidence="6"/>
<dbReference type="EMBL" id="CAFZ01000029">
    <property type="protein sequence ID" value="CCA68270.1"/>
    <property type="molecule type" value="Genomic_DNA"/>
</dbReference>
<sequence>MNVMHQPYTPGYQPNVGYNHFAHYPQALAPPHHMHLPPPHPQQLYYQNPYQHFHPPPPHHYYNSYQPPQLHPPIYGQRQINEFTPQAGFSSPAQVATPVEAPEPPRVFNQELEPPKEVHVTKESSPEPVPDASPRPSLSPPLDPQTESTQPKNTILELDHDTGKEPTDFDPTTASSSRFHLVSFHPSRAIVADGQSSVFIWFRVPLPPSLVEMALPPPSYKEQRHPRRTSRIRKKMPSASPTGRFIGSALQAPTVLSKEGKLAPPEQESSSGVSEVDGEKDHQVASPAPNGPAKPSGKPATLVKSFASLLRGPQNDHSTNGDSRGMHTTTNTTTTTMAPQVPLTASAQIGFSIPALSSAHMDQGVATSLTPHQHANLLHLLKTGSGLQTTRFGTVVPGIPPQIVPRGLVNTGNLCFANAILQALVYTPPFWKLFNDIAATGLTAQRTGRAATPMVDATIAFLNEFKPAFTPIPVDLSAFPTAQAAASMSTPKPAINKPTSSRDSNILPRNSFTASELYNSLKSKPTFDGMRLGHQEDAEEFLGFFLDALHEELCGLLNALGDSAQADAVKDSDRDIDKLEPAIDVVQDGDEWQEVGRRNRATVTRTTQGTESAITAIFGGKFRSLLRASGRPDSASVEEWRCLQLDIQPPHIRSIEDALYALSAVETVTIQSHQGYPSEATKQMFVEHLPPILILHLKRFIYDPQTGIEMLSAASKHRPFSRKYQLYGVVYHHGLAATGGHYTLEVLHPTANAYMPARDHSSNSTEGWMRFDDETVRLLTPDDVFGSQAQPTHHGWAGHDERVAYILFYRRVGK</sequence>
<dbReference type="InterPro" id="IPR028889">
    <property type="entry name" value="USP"/>
</dbReference>
<dbReference type="AlphaFoldDB" id="G4TAE3"/>
<evidence type="ECO:0000313" key="9">
    <source>
        <dbReference type="EMBL" id="CCA68270.1"/>
    </source>
</evidence>
<feature type="domain" description="USP" evidence="8">
    <location>
        <begin position="406"/>
        <end position="812"/>
    </location>
</feature>
<evidence type="ECO:0000256" key="5">
    <source>
        <dbReference type="ARBA" id="ARBA00022807"/>
    </source>
</evidence>
<comment type="similarity">
    <text evidence="6">Belongs to the peptidase C19 family.</text>
</comment>
<dbReference type="Gene3D" id="3.90.70.10">
    <property type="entry name" value="Cysteine proteinases"/>
    <property type="match status" value="1"/>
</dbReference>
<dbReference type="GO" id="GO:0006508">
    <property type="term" value="P:proteolysis"/>
    <property type="evidence" value="ECO:0007669"/>
    <property type="project" value="UniProtKB-KW"/>
</dbReference>
<feature type="compositionally biased region" description="Basic and acidic residues" evidence="7">
    <location>
        <begin position="113"/>
        <end position="125"/>
    </location>
</feature>
<reference evidence="9 10" key="1">
    <citation type="journal article" date="2011" name="PLoS Pathog.">
        <title>Endophytic Life Strategies Decoded by Genome and Transcriptome Analyses of the Mutualistic Root Symbiont Piriformospora indica.</title>
        <authorList>
            <person name="Zuccaro A."/>
            <person name="Lahrmann U."/>
            <person name="Guldener U."/>
            <person name="Langen G."/>
            <person name="Pfiffi S."/>
            <person name="Biedenkopf D."/>
            <person name="Wong P."/>
            <person name="Samans B."/>
            <person name="Grimm C."/>
            <person name="Basiewicz M."/>
            <person name="Murat C."/>
            <person name="Martin F."/>
            <person name="Kogel K.H."/>
        </authorList>
    </citation>
    <scope>NUCLEOTIDE SEQUENCE [LARGE SCALE GENOMIC DNA]</scope>
    <source>
        <strain evidence="9 10">DSM 11827</strain>
    </source>
</reference>
<dbReference type="HOGENOM" id="CLU_346855_0_0_1"/>
<dbReference type="STRING" id="1109443.G4TAE3"/>
<dbReference type="PROSITE" id="PS00972">
    <property type="entry name" value="USP_1"/>
    <property type="match status" value="1"/>
</dbReference>
<dbReference type="Pfam" id="PF00443">
    <property type="entry name" value="UCH"/>
    <property type="match status" value="1"/>
</dbReference>
<dbReference type="PANTHER" id="PTHR24006">
    <property type="entry name" value="UBIQUITIN CARBOXYL-TERMINAL HYDROLASE"/>
    <property type="match status" value="1"/>
</dbReference>
<dbReference type="InParanoid" id="G4TAE3"/>
<feature type="compositionally biased region" description="Low complexity" evidence="7">
    <location>
        <begin position="266"/>
        <end position="275"/>
    </location>
</feature>
<evidence type="ECO:0000256" key="6">
    <source>
        <dbReference type="RuleBase" id="RU366025"/>
    </source>
</evidence>
<evidence type="ECO:0000313" key="10">
    <source>
        <dbReference type="Proteomes" id="UP000007148"/>
    </source>
</evidence>
<dbReference type="FunCoup" id="G4TAE3">
    <property type="interactions" value="505"/>
</dbReference>
<dbReference type="GO" id="GO:0005634">
    <property type="term" value="C:nucleus"/>
    <property type="evidence" value="ECO:0007669"/>
    <property type="project" value="TreeGrafter"/>
</dbReference>
<dbReference type="OMA" id="CFANTIF"/>
<evidence type="ECO:0000259" key="8">
    <source>
        <dbReference type="PROSITE" id="PS50235"/>
    </source>
</evidence>